<feature type="repeat" description="PPR" evidence="3">
    <location>
        <begin position="275"/>
        <end position="309"/>
    </location>
</feature>
<protein>
    <submittedName>
        <fullName evidence="5">Pentatricopeptide repeat-containing protein</fullName>
    </submittedName>
</protein>
<proteinExistence type="inferred from homology"/>
<accession>A0AAV6NGE4</accession>
<comment type="similarity">
    <text evidence="1">Belongs to the PPR family. PCMP-H subfamily.</text>
</comment>
<dbReference type="GO" id="GO:0003723">
    <property type="term" value="F:RNA binding"/>
    <property type="evidence" value="ECO:0007669"/>
    <property type="project" value="InterPro"/>
</dbReference>
<dbReference type="PANTHER" id="PTHR47926:SF464">
    <property type="entry name" value="DYW DOMAIN-CONTAINING PROTEIN"/>
    <property type="match status" value="1"/>
</dbReference>
<evidence type="ECO:0000256" key="3">
    <source>
        <dbReference type="PROSITE-ProRule" id="PRU00708"/>
    </source>
</evidence>
<dbReference type="Pfam" id="PF01535">
    <property type="entry name" value="PPR"/>
    <property type="match status" value="4"/>
</dbReference>
<dbReference type="InterPro" id="IPR046848">
    <property type="entry name" value="E_motif"/>
</dbReference>
<evidence type="ECO:0000256" key="1">
    <source>
        <dbReference type="ARBA" id="ARBA00006643"/>
    </source>
</evidence>
<gene>
    <name evidence="5" type="primary">PCMP-H53</name>
    <name evidence="5" type="ORF">SDJN03_10518</name>
</gene>
<dbReference type="PANTHER" id="PTHR47926">
    <property type="entry name" value="PENTATRICOPEPTIDE REPEAT-CONTAINING PROTEIN"/>
    <property type="match status" value="1"/>
</dbReference>
<dbReference type="PROSITE" id="PS51375">
    <property type="entry name" value="PPR"/>
    <property type="match status" value="2"/>
</dbReference>
<dbReference type="Pfam" id="PF13041">
    <property type="entry name" value="PPR_2"/>
    <property type="match status" value="1"/>
</dbReference>
<comment type="caution">
    <text evidence="5">The sequence shown here is derived from an EMBL/GenBank/DDBJ whole genome shotgun (WGS) entry which is preliminary data.</text>
</comment>
<dbReference type="EMBL" id="JAGKQH010000006">
    <property type="protein sequence ID" value="KAG6597338.1"/>
    <property type="molecule type" value="Genomic_DNA"/>
</dbReference>
<keyword evidence="2" id="KW-0677">Repeat</keyword>
<sequence length="584" mass="64842">MNDLFDSDPIPPRAPPLAAATVAAAGKSDPRIIHAQAIKSPATDRSVYNNLITLYGKANLLHYSVRLFDQIPLPNVVSWTALISAHSNTFLALRHFVSMLRYPSFPNQRTLASLFKTCASLPCVSFGLSLHSLAHKLSLCSEPFCGSALVNFYSKSHLFDDARKVFDEISDTDEVCYSALVVGLAQNAQSIDALSVFREMKASEVASTMYSVSGALRAAADLAALEQCRVLHGHAVVVGLDTDVIVQTALIDGYGKSGLIIDARQVFEESLGCMNVVGWNAMLASYAQQGDKNSTLELFNSMVSFGLCPDEYTFLAILTSYCNSRLVGEIELWLRRMRVEYGVQPTLEHFTCLIDAMGRAGKLEEAERIAMTMPFVPDAAVWRALLSSSASHGAGDMAWAMAKRLLELNPHDDSAYVIVANALSSTARWEEVAVVRKMMKERQVKKKSGRSWIEVRGEVHVFLAGDRNHERTEEIYAKLRNLIWEIEKLGYVPIWAEMLHEVGEKEKKEALWYHSEKLALAYGVLVGAAPPGKALRIVKNLRICRDCHQVFKYASRVLGREIVARDVNRYHRFLNGSCTCGDIW</sequence>
<feature type="non-terminal residue" evidence="5">
    <location>
        <position position="1"/>
    </location>
</feature>
<dbReference type="AlphaFoldDB" id="A0AAV6NGE4"/>
<dbReference type="NCBIfam" id="TIGR00756">
    <property type="entry name" value="PPR"/>
    <property type="match status" value="1"/>
</dbReference>
<dbReference type="InterPro" id="IPR032867">
    <property type="entry name" value="DYW_dom"/>
</dbReference>
<evidence type="ECO:0000256" key="2">
    <source>
        <dbReference type="ARBA" id="ARBA00022737"/>
    </source>
</evidence>
<evidence type="ECO:0000313" key="6">
    <source>
        <dbReference type="Proteomes" id="UP000685013"/>
    </source>
</evidence>
<reference evidence="5 6" key="1">
    <citation type="journal article" date="2021" name="Hortic Res">
        <title>The domestication of Cucurbita argyrosperma as revealed by the genome of its wild relative.</title>
        <authorList>
            <person name="Barrera-Redondo J."/>
            <person name="Sanchez-de la Vega G."/>
            <person name="Aguirre-Liguori J.A."/>
            <person name="Castellanos-Morales G."/>
            <person name="Gutierrez-Guerrero Y.T."/>
            <person name="Aguirre-Dugua X."/>
            <person name="Aguirre-Planter E."/>
            <person name="Tenaillon M.I."/>
            <person name="Lira-Saade R."/>
            <person name="Eguiarte L.E."/>
        </authorList>
    </citation>
    <scope>NUCLEOTIDE SEQUENCE [LARGE SCALE GENOMIC DNA]</scope>
    <source>
        <strain evidence="5">JBR-2021</strain>
    </source>
</reference>
<keyword evidence="6" id="KW-1185">Reference proteome</keyword>
<dbReference type="GO" id="GO:0009451">
    <property type="term" value="P:RNA modification"/>
    <property type="evidence" value="ECO:0007669"/>
    <property type="project" value="InterPro"/>
</dbReference>
<dbReference type="FunFam" id="1.25.40.10:FF:000090">
    <property type="entry name" value="Pentatricopeptide repeat-containing protein, chloroplastic"/>
    <property type="match status" value="1"/>
</dbReference>
<dbReference type="InterPro" id="IPR002885">
    <property type="entry name" value="PPR_rpt"/>
</dbReference>
<dbReference type="InterPro" id="IPR046960">
    <property type="entry name" value="PPR_At4g14850-like_plant"/>
</dbReference>
<dbReference type="Proteomes" id="UP000685013">
    <property type="component" value="Chromosome 6"/>
</dbReference>
<feature type="repeat" description="PPR" evidence="3">
    <location>
        <begin position="173"/>
        <end position="207"/>
    </location>
</feature>
<feature type="domain" description="DYW" evidence="4">
    <location>
        <begin position="490"/>
        <end position="584"/>
    </location>
</feature>
<dbReference type="Pfam" id="PF14432">
    <property type="entry name" value="DYW_deaminase"/>
    <property type="match status" value="1"/>
</dbReference>
<dbReference type="Pfam" id="PF20431">
    <property type="entry name" value="E_motif"/>
    <property type="match status" value="1"/>
</dbReference>
<evidence type="ECO:0000313" key="5">
    <source>
        <dbReference type="EMBL" id="KAG6597338.1"/>
    </source>
</evidence>
<organism evidence="5 6">
    <name type="scientific">Cucurbita argyrosperma subsp. sororia</name>
    <dbReference type="NCBI Taxonomy" id="37648"/>
    <lineage>
        <taxon>Eukaryota</taxon>
        <taxon>Viridiplantae</taxon>
        <taxon>Streptophyta</taxon>
        <taxon>Embryophyta</taxon>
        <taxon>Tracheophyta</taxon>
        <taxon>Spermatophyta</taxon>
        <taxon>Magnoliopsida</taxon>
        <taxon>eudicotyledons</taxon>
        <taxon>Gunneridae</taxon>
        <taxon>Pentapetalae</taxon>
        <taxon>rosids</taxon>
        <taxon>fabids</taxon>
        <taxon>Cucurbitales</taxon>
        <taxon>Cucurbitaceae</taxon>
        <taxon>Cucurbiteae</taxon>
        <taxon>Cucurbita</taxon>
    </lineage>
</organism>
<name>A0AAV6NGE4_9ROSI</name>
<dbReference type="GO" id="GO:0008270">
    <property type="term" value="F:zinc ion binding"/>
    <property type="evidence" value="ECO:0007669"/>
    <property type="project" value="InterPro"/>
</dbReference>
<evidence type="ECO:0000259" key="4">
    <source>
        <dbReference type="Pfam" id="PF14432"/>
    </source>
</evidence>